<keyword evidence="5 10" id="KW-0573">Peptidoglycan synthesis</keyword>
<evidence type="ECO:0000313" key="12">
    <source>
        <dbReference type="EMBL" id="EDP46023.1"/>
    </source>
</evidence>
<dbReference type="PANTHER" id="PTHR47019:SF1">
    <property type="entry name" value="LIPID II FLIPPASE MURJ"/>
    <property type="match status" value="1"/>
</dbReference>
<protein>
    <recommendedName>
        <fullName evidence="10">Probable lipid II flippase MurJ</fullName>
    </recommendedName>
</protein>
<keyword evidence="3 10" id="KW-0812">Transmembrane</keyword>
<dbReference type="GO" id="GO:0015648">
    <property type="term" value="F:lipid-linked peptidoglycan transporter activity"/>
    <property type="evidence" value="ECO:0007669"/>
    <property type="project" value="UniProtKB-UniRule"/>
</dbReference>
<keyword evidence="4 10" id="KW-0133">Cell shape</keyword>
<dbReference type="CDD" id="cd13123">
    <property type="entry name" value="MATE_MurJ_like"/>
    <property type="match status" value="1"/>
</dbReference>
<feature type="transmembrane region" description="Helical" evidence="10">
    <location>
        <begin position="247"/>
        <end position="267"/>
    </location>
</feature>
<dbReference type="OrthoDB" id="9816572at2"/>
<feature type="transmembrane region" description="Helical" evidence="10">
    <location>
        <begin position="313"/>
        <end position="334"/>
    </location>
</feature>
<accession>A8PPF1</accession>
<keyword evidence="13" id="KW-1185">Reference proteome</keyword>
<evidence type="ECO:0000313" key="13">
    <source>
        <dbReference type="Proteomes" id="UP000054075"/>
    </source>
</evidence>
<evidence type="ECO:0000256" key="6">
    <source>
        <dbReference type="ARBA" id="ARBA00022989"/>
    </source>
</evidence>
<dbReference type="UniPathway" id="UPA00219"/>
<comment type="function">
    <text evidence="8 10 11">Involved in peptidoglycan biosynthesis. Transports lipid-linked peptidoglycan precursors from the inner to the outer leaflet of the cytoplasmic membrane.</text>
</comment>
<dbReference type="InterPro" id="IPR004268">
    <property type="entry name" value="MurJ"/>
</dbReference>
<reference evidence="12" key="1">
    <citation type="submission" date="2006-04" db="EMBL/GenBank/DDBJ databases">
        <authorList>
            <person name="Seshadri R."/>
            <person name="Federici B.A."/>
        </authorList>
    </citation>
    <scope>NUCLEOTIDE SEQUENCE [LARGE SCALE GENOMIC DNA]</scope>
</reference>
<feature type="transmembrane region" description="Helical" evidence="10">
    <location>
        <begin position="273"/>
        <end position="292"/>
    </location>
</feature>
<keyword evidence="7 10" id="KW-0472">Membrane</keyword>
<reference evidence="12" key="2">
    <citation type="submission" date="2007-10" db="EMBL/GenBank/DDBJ databases">
        <authorList>
            <person name="Myers G.S."/>
        </authorList>
    </citation>
    <scope>NUCLEOTIDE SEQUENCE [LARGE SCALE GENOMIC DNA]</scope>
</reference>
<comment type="caution">
    <text evidence="12">The sequence shown here is derived from an EMBL/GenBank/DDBJ whole genome shotgun (WGS) entry which is preliminary data.</text>
</comment>
<keyword evidence="10" id="KW-0997">Cell inner membrane</keyword>
<dbReference type="PIRSF" id="PIRSF002869">
    <property type="entry name" value="MviN"/>
    <property type="match status" value="1"/>
</dbReference>
<keyword evidence="2 10" id="KW-1003">Cell membrane</keyword>
<evidence type="ECO:0000256" key="4">
    <source>
        <dbReference type="ARBA" id="ARBA00022960"/>
    </source>
</evidence>
<evidence type="ECO:0000256" key="5">
    <source>
        <dbReference type="ARBA" id="ARBA00022984"/>
    </source>
</evidence>
<dbReference type="Proteomes" id="UP000054075">
    <property type="component" value="Unassembled WGS sequence"/>
</dbReference>
<comment type="similarity">
    <text evidence="9 10 11">Belongs to the MurJ/MviN family.</text>
</comment>
<feature type="transmembrane region" description="Helical" evidence="10">
    <location>
        <begin position="383"/>
        <end position="403"/>
    </location>
</feature>
<dbReference type="Pfam" id="PF03023">
    <property type="entry name" value="MurJ"/>
    <property type="match status" value="1"/>
</dbReference>
<name>A8PPF1_9COXI</name>
<feature type="transmembrane region" description="Helical" evidence="10">
    <location>
        <begin position="188"/>
        <end position="208"/>
    </location>
</feature>
<feature type="transmembrane region" description="Helical" evidence="10">
    <location>
        <begin position="161"/>
        <end position="182"/>
    </location>
</feature>
<keyword evidence="10 11" id="KW-0813">Transport</keyword>
<proteinExistence type="inferred from homology"/>
<dbReference type="InterPro" id="IPR051050">
    <property type="entry name" value="Lipid_II_flippase_MurJ/MviN"/>
</dbReference>
<dbReference type="eggNOG" id="COG0728">
    <property type="taxonomic scope" value="Bacteria"/>
</dbReference>
<comment type="subcellular location">
    <subcellularLocation>
        <location evidence="10">Cell inner membrane</location>
        <topology evidence="10">Multi-pass membrane protein</topology>
    </subcellularLocation>
    <subcellularLocation>
        <location evidence="1">Cell membrane</location>
        <topology evidence="1">Multi-pass membrane protein</topology>
    </subcellularLocation>
</comment>
<organism evidence="12 13">
    <name type="scientific">Rickettsiella grylli</name>
    <dbReference type="NCBI Taxonomy" id="59196"/>
    <lineage>
        <taxon>Bacteria</taxon>
        <taxon>Pseudomonadati</taxon>
        <taxon>Pseudomonadota</taxon>
        <taxon>Gammaproteobacteria</taxon>
        <taxon>Legionellales</taxon>
        <taxon>Coxiellaceae</taxon>
        <taxon>Rickettsiella</taxon>
    </lineage>
</organism>
<dbReference type="GO" id="GO:0008360">
    <property type="term" value="P:regulation of cell shape"/>
    <property type="evidence" value="ECO:0007669"/>
    <property type="project" value="UniProtKB-UniRule"/>
</dbReference>
<evidence type="ECO:0000256" key="7">
    <source>
        <dbReference type="ARBA" id="ARBA00023136"/>
    </source>
</evidence>
<dbReference type="PANTHER" id="PTHR47019">
    <property type="entry name" value="LIPID II FLIPPASE MURJ"/>
    <property type="match status" value="1"/>
</dbReference>
<evidence type="ECO:0000256" key="10">
    <source>
        <dbReference type="HAMAP-Rule" id="MF_02078"/>
    </source>
</evidence>
<keyword evidence="6 10" id="KW-1133">Transmembrane helix</keyword>
<dbReference type="HAMAP" id="MF_02078">
    <property type="entry name" value="MurJ_MviN"/>
    <property type="match status" value="1"/>
</dbReference>
<feature type="transmembrane region" description="Helical" evidence="10">
    <location>
        <begin position="126"/>
        <end position="149"/>
    </location>
</feature>
<dbReference type="GO" id="GO:0071555">
    <property type="term" value="P:cell wall organization"/>
    <property type="evidence" value="ECO:0007669"/>
    <property type="project" value="UniProtKB-UniRule"/>
</dbReference>
<evidence type="ECO:0000256" key="8">
    <source>
        <dbReference type="ARBA" id="ARBA00060041"/>
    </source>
</evidence>
<keyword evidence="10 11" id="KW-0961">Cell wall biogenesis/degradation</keyword>
<feature type="transmembrane region" description="Helical" evidence="10">
    <location>
        <begin position="409"/>
        <end position="429"/>
    </location>
</feature>
<feature type="transmembrane region" description="Helical" evidence="10">
    <location>
        <begin position="441"/>
        <end position="461"/>
    </location>
</feature>
<dbReference type="GO" id="GO:0034204">
    <property type="term" value="P:lipid translocation"/>
    <property type="evidence" value="ECO:0007669"/>
    <property type="project" value="TreeGrafter"/>
</dbReference>
<sequence length="511" mass="57073">MSKILFKSTSVVASMTMISRILGFVRDMIAARIFGAAPAVDAFYIAFKIPSFMRGIFAEGSFSAAFIPTLSEYKQMRSPQEVQQFLAYIGGTLGLVLLIVCILGILGSKNLVSLFAPGLDPYRFQLAVKMLRITFPYLMLISLTALVSATLNCYGKFWVPAFTPALLNISLIFTALGMARFFKVPVETQAWGVLLGGFLQLGFQLPFLNRLNLLKKPRFKWHDPGVQKVLKFMLPALFGSSVGQISLLLNTIFASFLVAGSVTWLYYSDRLAYFPLGVFGVALMTVILPHLSRQHAEKSPELFSSTLNWGLRCNLLIGIPASLTLLILSGPLIVTLFHYGKFTLEDVVMTQRSVIAYSVGLQAFMLIKILAAAFYAKQNIKTPVRIGIIALIVNMFFNALLIFPLKHAGLALASSLSAWLNVGLLLWGLKSRHIFQWQPGWLKFLLQVLFANAILCVFLYWSAAAMPIWVNWDWQQRLSHIFLLGVASIFIYTGVLWMCGLRYHDLKAHHD</sequence>
<evidence type="ECO:0000256" key="9">
    <source>
        <dbReference type="ARBA" id="ARBA00061532"/>
    </source>
</evidence>
<feature type="transmembrane region" description="Helical" evidence="10">
    <location>
        <begin position="354"/>
        <end position="376"/>
    </location>
</feature>
<evidence type="ECO:0000256" key="1">
    <source>
        <dbReference type="ARBA" id="ARBA00004651"/>
    </source>
</evidence>
<gene>
    <name evidence="12" type="primary">mviN</name>
    <name evidence="10" type="synonym">murJ</name>
    <name evidence="12" type="ORF">RICGR_1283</name>
</gene>
<dbReference type="RefSeq" id="WP_006035010.1">
    <property type="nucleotide sequence ID" value="NZ_AAQJ02000001.1"/>
</dbReference>
<feature type="transmembrane region" description="Helical" evidence="10">
    <location>
        <begin position="481"/>
        <end position="501"/>
    </location>
</feature>
<dbReference type="NCBIfam" id="TIGR01695">
    <property type="entry name" value="murJ_mviN"/>
    <property type="match status" value="1"/>
</dbReference>
<dbReference type="GO" id="GO:0009252">
    <property type="term" value="P:peptidoglycan biosynthetic process"/>
    <property type="evidence" value="ECO:0007669"/>
    <property type="project" value="UniProtKB-UniRule"/>
</dbReference>
<dbReference type="PRINTS" id="PR01806">
    <property type="entry name" value="VIRFACTRMVIN"/>
</dbReference>
<evidence type="ECO:0000256" key="2">
    <source>
        <dbReference type="ARBA" id="ARBA00022475"/>
    </source>
</evidence>
<dbReference type="GO" id="GO:0005886">
    <property type="term" value="C:plasma membrane"/>
    <property type="evidence" value="ECO:0007669"/>
    <property type="project" value="UniProtKB-SubCell"/>
</dbReference>
<comment type="pathway">
    <text evidence="10">Cell wall biogenesis; peptidoglycan biosynthesis.</text>
</comment>
<dbReference type="EMBL" id="AAQJ02000001">
    <property type="protein sequence ID" value="EDP46023.1"/>
    <property type="molecule type" value="Genomic_DNA"/>
</dbReference>
<feature type="transmembrane region" description="Helical" evidence="10">
    <location>
        <begin position="85"/>
        <end position="106"/>
    </location>
</feature>
<evidence type="ECO:0000256" key="3">
    <source>
        <dbReference type="ARBA" id="ARBA00022692"/>
    </source>
</evidence>
<evidence type="ECO:0000256" key="11">
    <source>
        <dbReference type="PIRNR" id="PIRNR002869"/>
    </source>
</evidence>
<dbReference type="STRING" id="59196.RICGR_1283"/>
<dbReference type="AlphaFoldDB" id="A8PPF1"/>